<evidence type="ECO:0000313" key="4">
    <source>
        <dbReference type="Proteomes" id="UP000035067"/>
    </source>
</evidence>
<proteinExistence type="predicted"/>
<evidence type="ECO:0000313" key="3">
    <source>
        <dbReference type="EMBL" id="KKZ10699.1"/>
    </source>
</evidence>
<reference evidence="3 4" key="1">
    <citation type="submission" date="2015-01" db="EMBL/GenBank/DDBJ databases">
        <title>Lifestyle Evolution in Cyanobacterial Symbionts of Sponges.</title>
        <authorList>
            <person name="Burgsdorf I."/>
            <person name="Slaby B.M."/>
            <person name="Handley K.M."/>
            <person name="Haber M."/>
            <person name="Blom J."/>
            <person name="Marshall C.W."/>
            <person name="Gilbert J.A."/>
            <person name="Hentschel U."/>
            <person name="Steindler L."/>
        </authorList>
    </citation>
    <scope>NUCLEOTIDE SEQUENCE [LARGE SCALE GENOMIC DNA]</scope>
    <source>
        <strain evidence="3">SP3</strain>
    </source>
</reference>
<dbReference type="AlphaFoldDB" id="A0A0G2HK81"/>
<organism evidence="3 4">
    <name type="scientific">Candidatus Synechococcus spongiarum SP3</name>
    <dbReference type="NCBI Taxonomy" id="1604020"/>
    <lineage>
        <taxon>Bacteria</taxon>
        <taxon>Bacillati</taxon>
        <taxon>Cyanobacteriota</taxon>
        <taxon>Cyanophyceae</taxon>
        <taxon>Synechococcales</taxon>
        <taxon>Synechococcaceae</taxon>
        <taxon>Synechococcus</taxon>
    </lineage>
</organism>
<protein>
    <recommendedName>
        <fullName evidence="2">ISXO2-like transposase domain-containing protein</fullName>
    </recommendedName>
</protein>
<feature type="compositionally biased region" description="Basic and acidic residues" evidence="1">
    <location>
        <begin position="114"/>
        <end position="124"/>
    </location>
</feature>
<feature type="domain" description="ISXO2-like transposase" evidence="2">
    <location>
        <begin position="93"/>
        <end position="137"/>
    </location>
</feature>
<feature type="region of interest" description="Disordered" evidence="1">
    <location>
        <begin position="107"/>
        <end position="142"/>
    </location>
</feature>
<evidence type="ECO:0000259" key="2">
    <source>
        <dbReference type="Pfam" id="PF12762"/>
    </source>
</evidence>
<gene>
    <name evidence="3" type="ORF">TE42_09680</name>
</gene>
<dbReference type="InterPro" id="IPR024445">
    <property type="entry name" value="Tnp_ISXO2-like"/>
</dbReference>
<dbReference type="Pfam" id="PF12762">
    <property type="entry name" value="DDE_Tnp_IS1595"/>
    <property type="match status" value="1"/>
</dbReference>
<accession>A0A0G2HK81</accession>
<evidence type="ECO:0000256" key="1">
    <source>
        <dbReference type="SAM" id="MobiDB-lite"/>
    </source>
</evidence>
<name>A0A0G2HK81_9SYNE</name>
<dbReference type="Proteomes" id="UP000035067">
    <property type="component" value="Unassembled WGS sequence"/>
</dbReference>
<comment type="caution">
    <text evidence="3">The sequence shown here is derived from an EMBL/GenBank/DDBJ whole genome shotgun (WGS) entry which is preliminary data.</text>
</comment>
<dbReference type="PATRIC" id="fig|1604020.3.peg.2247"/>
<dbReference type="EMBL" id="JXQG01000081">
    <property type="protein sequence ID" value="KKZ10699.1"/>
    <property type="molecule type" value="Genomic_DNA"/>
</dbReference>
<sequence>MFANKADTRTWIGELRWPQETALPPLWLCRHAMHHPAQASAPCCRECPSKIMFTMRVESVMQGTHLKYPEWAKAAWLFLHRLRTATEKGVPLLSGSVEADEAYIGGKRKNMGNEQRKALQESRRGSVGKTAVMGTKSLKKKT</sequence>